<dbReference type="Proteomes" id="UP000265618">
    <property type="component" value="Unassembled WGS sequence"/>
</dbReference>
<evidence type="ECO:0000256" key="5">
    <source>
        <dbReference type="ARBA" id="ARBA00022679"/>
    </source>
</evidence>
<evidence type="ECO:0000256" key="6">
    <source>
        <dbReference type="ARBA" id="ARBA00022692"/>
    </source>
</evidence>
<gene>
    <name evidence="16" type="ORF">KIPB_006005</name>
</gene>
<dbReference type="PANTHER" id="PTHR23063:SF52">
    <property type="entry name" value="LYSOPHOSPHATIDYLCHOLINE ACYLTRANSFERASE"/>
    <property type="match status" value="1"/>
</dbReference>
<keyword evidence="11" id="KW-1208">Phospholipid metabolism</keyword>
<evidence type="ECO:0000256" key="8">
    <source>
        <dbReference type="ARBA" id="ARBA00023098"/>
    </source>
</evidence>
<sequence>MSNPQATDNAHPLARAERLSLSEDLEGIGFDIDPKQDQLHAFLGKKHPHSFAHPWEMVKVGFWSLLWPVRMLVLWFTLIYWRLAGVFYNRGLSTAPQVADPMDPRRRAALNATSKRCARILLYCLGFMRLRVTTPLPSADAVIPCVMNHVSWLDLVVCNALSIHSFVVADTVRNSPLIGGICGSNNCITVHRDDRGSCIAAAQLLEARNCVKDGSGYGRLPACPVSVFPEGHATNGSCIARFKSGAFRNGPVQPVAISYPHRFYNASQTSQNVTFYLFKMMTQVYNRVQVSFLPVMSPLPEEAPAAFAFRCQKAIASHLGVPTSRHSVSDALQYDESRRASMAPSPAPLSASLEAANGPSPVGTPHLSPKATPTHPLSTTQTSPGIGREGMAARLRI</sequence>
<feature type="domain" description="Phospholipid/glycerol acyltransferase" evidence="15">
    <location>
        <begin position="143"/>
        <end position="260"/>
    </location>
</feature>
<keyword evidence="6 14" id="KW-0812">Transmembrane</keyword>
<dbReference type="GO" id="GO:0016020">
    <property type="term" value="C:membrane"/>
    <property type="evidence" value="ECO:0007669"/>
    <property type="project" value="UniProtKB-SubCell"/>
</dbReference>
<comment type="subcellular location">
    <subcellularLocation>
        <location evidence="1">Membrane</location>
    </subcellularLocation>
</comment>
<dbReference type="AlphaFoldDB" id="A0A9K3CYQ2"/>
<keyword evidence="5" id="KW-0808">Transferase</keyword>
<keyword evidence="8" id="KW-0443">Lipid metabolism</keyword>
<evidence type="ECO:0000256" key="3">
    <source>
        <dbReference type="ARBA" id="ARBA00008655"/>
    </source>
</evidence>
<evidence type="ECO:0000313" key="17">
    <source>
        <dbReference type="Proteomes" id="UP000265618"/>
    </source>
</evidence>
<dbReference type="GO" id="GO:0008654">
    <property type="term" value="P:phospholipid biosynthetic process"/>
    <property type="evidence" value="ECO:0007669"/>
    <property type="project" value="UniProtKB-KW"/>
</dbReference>
<evidence type="ECO:0000259" key="15">
    <source>
        <dbReference type="SMART" id="SM00563"/>
    </source>
</evidence>
<evidence type="ECO:0000256" key="12">
    <source>
        <dbReference type="ARBA" id="ARBA00023315"/>
    </source>
</evidence>
<organism evidence="16 17">
    <name type="scientific">Kipferlia bialata</name>
    <dbReference type="NCBI Taxonomy" id="797122"/>
    <lineage>
        <taxon>Eukaryota</taxon>
        <taxon>Metamonada</taxon>
        <taxon>Carpediemonas-like organisms</taxon>
        <taxon>Kipferlia</taxon>
    </lineage>
</organism>
<reference evidence="16 17" key="1">
    <citation type="journal article" date="2018" name="PLoS ONE">
        <title>The draft genome of Kipferlia bialata reveals reductive genome evolution in fornicate parasites.</title>
        <authorList>
            <person name="Tanifuji G."/>
            <person name="Takabayashi S."/>
            <person name="Kume K."/>
            <person name="Takagi M."/>
            <person name="Nakayama T."/>
            <person name="Kamikawa R."/>
            <person name="Inagaki Y."/>
            <person name="Hashimoto T."/>
        </authorList>
    </citation>
    <scope>NUCLEOTIDE SEQUENCE [LARGE SCALE GENOMIC DNA]</scope>
    <source>
        <strain evidence="16">NY0173</strain>
    </source>
</reference>
<keyword evidence="9 14" id="KW-0472">Membrane</keyword>
<evidence type="ECO:0000256" key="9">
    <source>
        <dbReference type="ARBA" id="ARBA00023136"/>
    </source>
</evidence>
<dbReference type="OrthoDB" id="272512at2759"/>
<dbReference type="EMBL" id="BDIP01001486">
    <property type="protein sequence ID" value="GIQ84505.1"/>
    <property type="molecule type" value="Genomic_DNA"/>
</dbReference>
<feature type="compositionally biased region" description="Polar residues" evidence="13">
    <location>
        <begin position="375"/>
        <end position="384"/>
    </location>
</feature>
<keyword evidence="17" id="KW-1185">Reference proteome</keyword>
<evidence type="ECO:0000313" key="16">
    <source>
        <dbReference type="EMBL" id="GIQ84505.1"/>
    </source>
</evidence>
<proteinExistence type="inferred from homology"/>
<evidence type="ECO:0000256" key="7">
    <source>
        <dbReference type="ARBA" id="ARBA00022989"/>
    </source>
</evidence>
<evidence type="ECO:0000256" key="2">
    <source>
        <dbReference type="ARBA" id="ARBA00005189"/>
    </source>
</evidence>
<evidence type="ECO:0000256" key="10">
    <source>
        <dbReference type="ARBA" id="ARBA00023209"/>
    </source>
</evidence>
<dbReference type="SUPFAM" id="SSF69593">
    <property type="entry name" value="Glycerol-3-phosphate (1)-acyltransferase"/>
    <property type="match status" value="1"/>
</dbReference>
<keyword evidence="10" id="KW-0594">Phospholipid biosynthesis</keyword>
<dbReference type="PANTHER" id="PTHR23063">
    <property type="entry name" value="PHOSPHOLIPID ACYLTRANSFERASE"/>
    <property type="match status" value="1"/>
</dbReference>
<evidence type="ECO:0000256" key="1">
    <source>
        <dbReference type="ARBA" id="ARBA00004370"/>
    </source>
</evidence>
<dbReference type="SMART" id="SM00563">
    <property type="entry name" value="PlsC"/>
    <property type="match status" value="1"/>
</dbReference>
<comment type="caution">
    <text evidence="16">The sequence shown here is derived from an EMBL/GenBank/DDBJ whole genome shotgun (WGS) entry which is preliminary data.</text>
</comment>
<name>A0A9K3CYQ2_9EUKA</name>
<feature type="transmembrane region" description="Helical" evidence="14">
    <location>
        <begin position="60"/>
        <end position="81"/>
    </location>
</feature>
<dbReference type="GO" id="GO:0008374">
    <property type="term" value="F:O-acyltransferase activity"/>
    <property type="evidence" value="ECO:0007669"/>
    <property type="project" value="InterPro"/>
</dbReference>
<dbReference type="Pfam" id="PF01553">
    <property type="entry name" value="Acyltransferase"/>
    <property type="match status" value="1"/>
</dbReference>
<keyword evidence="7 14" id="KW-1133">Transmembrane helix</keyword>
<evidence type="ECO:0000256" key="14">
    <source>
        <dbReference type="SAM" id="Phobius"/>
    </source>
</evidence>
<accession>A0A9K3CYQ2</accession>
<keyword evidence="4" id="KW-0444">Lipid biosynthesis</keyword>
<feature type="region of interest" description="Disordered" evidence="13">
    <location>
        <begin position="336"/>
        <end position="389"/>
    </location>
</feature>
<feature type="compositionally biased region" description="Low complexity" evidence="13">
    <location>
        <begin position="340"/>
        <end position="356"/>
    </location>
</feature>
<dbReference type="InterPro" id="IPR002123">
    <property type="entry name" value="Plipid/glycerol_acylTrfase"/>
</dbReference>
<evidence type="ECO:0000256" key="4">
    <source>
        <dbReference type="ARBA" id="ARBA00022516"/>
    </source>
</evidence>
<keyword evidence="12" id="KW-0012">Acyltransferase</keyword>
<dbReference type="CDD" id="cd07991">
    <property type="entry name" value="LPLAT_LPCAT1-like"/>
    <property type="match status" value="1"/>
</dbReference>
<evidence type="ECO:0000256" key="11">
    <source>
        <dbReference type="ARBA" id="ARBA00023264"/>
    </source>
</evidence>
<comment type="similarity">
    <text evidence="3">Belongs to the 1-acyl-sn-glycerol-3-phosphate acyltransferase family.</text>
</comment>
<dbReference type="InterPro" id="IPR045252">
    <property type="entry name" value="LPCAT1-like"/>
</dbReference>
<evidence type="ECO:0000256" key="13">
    <source>
        <dbReference type="SAM" id="MobiDB-lite"/>
    </source>
</evidence>
<comment type="pathway">
    <text evidence="2">Lipid metabolism.</text>
</comment>
<protein>
    <recommendedName>
        <fullName evidence="15">Phospholipid/glycerol acyltransferase domain-containing protein</fullName>
    </recommendedName>
</protein>